<proteinExistence type="inferred from homology"/>
<dbReference type="EMBL" id="CAUWAG010000020">
    <property type="protein sequence ID" value="CAJ2513568.1"/>
    <property type="molecule type" value="Genomic_DNA"/>
</dbReference>
<name>A0AAI8VYT0_9PEZI</name>
<accession>A0AAI8VYT0</accession>
<keyword evidence="3" id="KW-0949">S-adenosyl-L-methionine</keyword>
<dbReference type="PANTHER" id="PTHR35897:SF1">
    <property type="entry name" value="METHYLTRANSFERASE AUSD"/>
    <property type="match status" value="1"/>
</dbReference>
<evidence type="ECO:0000313" key="5">
    <source>
        <dbReference type="EMBL" id="CAJ2513568.1"/>
    </source>
</evidence>
<evidence type="ECO:0000313" key="6">
    <source>
        <dbReference type="Proteomes" id="UP001295740"/>
    </source>
</evidence>
<protein>
    <submittedName>
        <fullName evidence="5">Uu.00g016870.m01.CDS01</fullName>
    </submittedName>
</protein>
<dbReference type="InterPro" id="IPR051654">
    <property type="entry name" value="Meroterpenoid_MTases"/>
</dbReference>
<comment type="pathway">
    <text evidence="1">Secondary metabolite biosynthesis.</text>
</comment>
<comment type="caution">
    <text evidence="5">The sequence shown here is derived from an EMBL/GenBank/DDBJ whole genome shotgun (WGS) entry which is preliminary data.</text>
</comment>
<dbReference type="Proteomes" id="UP001295740">
    <property type="component" value="Unassembled WGS sequence"/>
</dbReference>
<dbReference type="GO" id="GO:0016740">
    <property type="term" value="F:transferase activity"/>
    <property type="evidence" value="ECO:0007669"/>
    <property type="project" value="UniProtKB-KW"/>
</dbReference>
<dbReference type="SUPFAM" id="SSF53335">
    <property type="entry name" value="S-adenosyl-L-methionine-dependent methyltransferases"/>
    <property type="match status" value="1"/>
</dbReference>
<comment type="similarity">
    <text evidence="4">Belongs to the class I-like SAM-binding methyltransferase superfamily.</text>
</comment>
<keyword evidence="6" id="KW-1185">Reference proteome</keyword>
<reference evidence="5" key="1">
    <citation type="submission" date="2023-10" db="EMBL/GenBank/DDBJ databases">
        <authorList>
            <person name="Hackl T."/>
        </authorList>
    </citation>
    <scope>NUCLEOTIDE SEQUENCE</scope>
</reference>
<dbReference type="InterPro" id="IPR029063">
    <property type="entry name" value="SAM-dependent_MTases_sf"/>
</dbReference>
<evidence type="ECO:0000256" key="3">
    <source>
        <dbReference type="ARBA" id="ARBA00022691"/>
    </source>
</evidence>
<dbReference type="AlphaFoldDB" id="A0AAI8VYT0"/>
<gene>
    <name evidence="5" type="ORF">KHLLAP_LOCUS14036</name>
</gene>
<keyword evidence="2" id="KW-0808">Transferase</keyword>
<evidence type="ECO:0000256" key="4">
    <source>
        <dbReference type="ARBA" id="ARBA00038314"/>
    </source>
</evidence>
<evidence type="ECO:0000256" key="2">
    <source>
        <dbReference type="ARBA" id="ARBA00022679"/>
    </source>
</evidence>
<dbReference type="PANTHER" id="PTHR35897">
    <property type="entry name" value="METHYLTRANSFERASE AUSD"/>
    <property type="match status" value="1"/>
</dbReference>
<evidence type="ECO:0000256" key="1">
    <source>
        <dbReference type="ARBA" id="ARBA00005179"/>
    </source>
</evidence>
<organism evidence="5 6">
    <name type="scientific">Anthostomella pinea</name>
    <dbReference type="NCBI Taxonomy" id="933095"/>
    <lineage>
        <taxon>Eukaryota</taxon>
        <taxon>Fungi</taxon>
        <taxon>Dikarya</taxon>
        <taxon>Ascomycota</taxon>
        <taxon>Pezizomycotina</taxon>
        <taxon>Sordariomycetes</taxon>
        <taxon>Xylariomycetidae</taxon>
        <taxon>Xylariales</taxon>
        <taxon>Xylariaceae</taxon>
        <taxon>Anthostomella</taxon>
    </lineage>
</organism>
<sequence length="272" mass="31135">MPIAMRGNDRPDPNEVPQDFSELMANRRGITDQKELEKKVQRVRKEALKRDRNPYLKSYRFVTPTIQLTEEYNTRVLPALKGGGTILLDVGTGFTQDLQQLLKNGVDKGKLYGLDKDSWPIDLGTELFGDGLEKDHLFTDIDMRETNAPDGKIKELGLMDKVNFLYVSKFFHLFTGSDRTTVAVNLLELMVKDGTGLIMGWTSYEKEALGSEKAMNERTWQQLWKFASKSFNYDDRDTRVEEINAKLIDIPRSPEQGEKYLVQFIVTATFGH</sequence>